<evidence type="ECO:0000256" key="5">
    <source>
        <dbReference type="ARBA" id="ARBA00023239"/>
    </source>
</evidence>
<dbReference type="GO" id="GO:0004590">
    <property type="term" value="F:orotidine-5'-phosphate decarboxylase activity"/>
    <property type="evidence" value="ECO:0007669"/>
    <property type="project" value="UniProtKB-UniRule"/>
</dbReference>
<dbReference type="SUPFAM" id="SSF51366">
    <property type="entry name" value="Ribulose-phoshate binding barrel"/>
    <property type="match status" value="1"/>
</dbReference>
<comment type="pathway">
    <text evidence="1 7">Pyrimidine metabolism; UMP biosynthesis via de novo pathway; UMP from orotate: step 2/2.</text>
</comment>
<evidence type="ECO:0000313" key="10">
    <source>
        <dbReference type="Proteomes" id="UP000003571"/>
    </source>
</evidence>
<dbReference type="PROSITE" id="PS00156">
    <property type="entry name" value="OMPDECASE"/>
    <property type="match status" value="1"/>
</dbReference>
<keyword evidence="4 7" id="KW-0665">Pyrimidine biosynthesis</keyword>
<dbReference type="PATRIC" id="fig|907348.3.peg.745"/>
<comment type="similarity">
    <text evidence="2 7">Belongs to the OMP decarboxylase family. Type 2 subfamily.</text>
</comment>
<dbReference type="STRING" id="907348.TresaDRAFT_2392"/>
<dbReference type="InterPro" id="IPR011060">
    <property type="entry name" value="RibuloseP-bd_barrel"/>
</dbReference>
<dbReference type="InterPro" id="IPR001754">
    <property type="entry name" value="OMPdeCOase_dom"/>
</dbReference>
<dbReference type="Proteomes" id="UP000003571">
    <property type="component" value="Unassembled WGS sequence"/>
</dbReference>
<dbReference type="CDD" id="cd04725">
    <property type="entry name" value="OMP_decarboxylase_like"/>
    <property type="match status" value="1"/>
</dbReference>
<gene>
    <name evidence="7" type="primary">pyrF</name>
    <name evidence="9" type="ORF">TresaDRAFT_2392</name>
</gene>
<dbReference type="EC" id="4.1.1.23" evidence="7"/>
<name>H7EIT6_9SPIR</name>
<evidence type="ECO:0000256" key="2">
    <source>
        <dbReference type="ARBA" id="ARBA00008847"/>
    </source>
</evidence>
<comment type="caution">
    <text evidence="9">The sequence shown here is derived from an EMBL/GenBank/DDBJ whole genome shotgun (WGS) entry which is preliminary data.</text>
</comment>
<accession>H7EIT6</accession>
<evidence type="ECO:0000256" key="4">
    <source>
        <dbReference type="ARBA" id="ARBA00022975"/>
    </source>
</evidence>
<dbReference type="Pfam" id="PF00215">
    <property type="entry name" value="OMPdecase"/>
    <property type="match status" value="1"/>
</dbReference>
<evidence type="ECO:0000256" key="6">
    <source>
        <dbReference type="ARBA" id="ARBA00049157"/>
    </source>
</evidence>
<dbReference type="InterPro" id="IPR011995">
    <property type="entry name" value="OMPdecase_type-2"/>
</dbReference>
<dbReference type="PANTHER" id="PTHR43375">
    <property type="entry name" value="OROTIDINE 5'-PHOSPHATE DECARBOXYLASE"/>
    <property type="match status" value="1"/>
</dbReference>
<dbReference type="Gene3D" id="3.20.20.70">
    <property type="entry name" value="Aldolase class I"/>
    <property type="match status" value="1"/>
</dbReference>
<dbReference type="SMART" id="SM00934">
    <property type="entry name" value="OMPdecase"/>
    <property type="match status" value="1"/>
</dbReference>
<keyword evidence="10" id="KW-1185">Reference proteome</keyword>
<proteinExistence type="inferred from homology"/>
<evidence type="ECO:0000313" key="9">
    <source>
        <dbReference type="EMBL" id="EIC02514.1"/>
    </source>
</evidence>
<dbReference type="RefSeq" id="WP_002703001.1">
    <property type="nucleotide sequence ID" value="NZ_AGRW01000038.1"/>
</dbReference>
<keyword evidence="5 7" id="KW-0456">Lyase</keyword>
<dbReference type="AlphaFoldDB" id="H7EIT6"/>
<keyword evidence="3 7" id="KW-0210">Decarboxylase</keyword>
<reference evidence="9 10" key="1">
    <citation type="submission" date="2011-09" db="EMBL/GenBank/DDBJ databases">
        <title>The draft genome of Treponema saccharophilum DSM 2985.</title>
        <authorList>
            <consortium name="US DOE Joint Genome Institute (JGI-PGF)"/>
            <person name="Lucas S."/>
            <person name="Copeland A."/>
            <person name="Lapidus A."/>
            <person name="Glavina del Rio T."/>
            <person name="Dalin E."/>
            <person name="Tice H."/>
            <person name="Bruce D."/>
            <person name="Goodwin L."/>
            <person name="Pitluck S."/>
            <person name="Peters L."/>
            <person name="Kyrpides N."/>
            <person name="Mavromatis K."/>
            <person name="Ivanova N."/>
            <person name="Markowitz V."/>
            <person name="Cheng J.-F."/>
            <person name="Hugenholtz P."/>
            <person name="Woyke T."/>
            <person name="Wu D."/>
            <person name="Gronow S."/>
            <person name="Wellnitz S."/>
            <person name="Brambilla E."/>
            <person name="Klenk H.-P."/>
            <person name="Eisen J.A."/>
        </authorList>
    </citation>
    <scope>NUCLEOTIDE SEQUENCE [LARGE SCALE GENOMIC DNA]</scope>
    <source>
        <strain evidence="9 10">DSM 2985</strain>
    </source>
</reference>
<dbReference type="eggNOG" id="COG0284">
    <property type="taxonomic scope" value="Bacteria"/>
</dbReference>
<evidence type="ECO:0000256" key="3">
    <source>
        <dbReference type="ARBA" id="ARBA00022793"/>
    </source>
</evidence>
<dbReference type="UniPathway" id="UPA00070">
    <property type="reaction ID" value="UER00120"/>
</dbReference>
<dbReference type="HAMAP" id="MF_01215">
    <property type="entry name" value="OMPdecase_type2"/>
    <property type="match status" value="1"/>
</dbReference>
<sequence>MKHSMEILQELAAANGPLCVGLDTDPSYIPAPLLKVLGGNPAEAVLDYNKEIIRRVAADKSACCFKIQIAYYEAMGIEGLKAYIETIKAVKQAGLIAISDIKRGDIADTAKAYARAHFAGEFETDIITINPYMGFDTLKPFTEYCKPTDGSKAGKGIFVLLRTSNPGMVDIEQQELKEGGRVLDKTGAELSRIAKEFAEFYPNQGCSPVGAVVGCTEESDAKLLREAYPEQFFLIPGYGAQGGAARIAATLLGKAGGTVNSSRGILCAWKKDPDLADKVESGNLCLKEIADSAAKAALASKADLLNAKKELGL</sequence>
<comment type="catalytic activity">
    <reaction evidence="6 7">
        <text>orotidine 5'-phosphate + H(+) = UMP + CO2</text>
        <dbReference type="Rhea" id="RHEA:11596"/>
        <dbReference type="ChEBI" id="CHEBI:15378"/>
        <dbReference type="ChEBI" id="CHEBI:16526"/>
        <dbReference type="ChEBI" id="CHEBI:57538"/>
        <dbReference type="ChEBI" id="CHEBI:57865"/>
        <dbReference type="EC" id="4.1.1.23"/>
    </reaction>
</comment>
<dbReference type="InterPro" id="IPR018089">
    <property type="entry name" value="OMPdecase_AS"/>
</dbReference>
<dbReference type="EMBL" id="AGRW01000038">
    <property type="protein sequence ID" value="EIC02514.1"/>
    <property type="molecule type" value="Genomic_DNA"/>
</dbReference>
<protein>
    <recommendedName>
        <fullName evidence="7">Orotidine 5'-phosphate decarboxylase</fullName>
        <ecNumber evidence="7">4.1.1.23</ecNumber>
    </recommendedName>
    <alternativeName>
        <fullName evidence="7">OMP decarboxylase</fullName>
        <shortName evidence="7">OMPDCase</shortName>
        <shortName evidence="7">OMPdecase</shortName>
    </alternativeName>
</protein>
<evidence type="ECO:0000259" key="8">
    <source>
        <dbReference type="SMART" id="SM00934"/>
    </source>
</evidence>
<evidence type="ECO:0000256" key="7">
    <source>
        <dbReference type="HAMAP-Rule" id="MF_01215"/>
    </source>
</evidence>
<feature type="domain" description="Orotidine 5'-phosphate decarboxylase" evidence="8">
    <location>
        <begin position="17"/>
        <end position="279"/>
    </location>
</feature>
<dbReference type="NCBIfam" id="TIGR02127">
    <property type="entry name" value="pyrF_sub2"/>
    <property type="match status" value="1"/>
</dbReference>
<dbReference type="PANTHER" id="PTHR43375:SF1">
    <property type="entry name" value="OROTIDINE 5'-PHOSPHATE DECARBOXYLASE"/>
    <property type="match status" value="1"/>
</dbReference>
<dbReference type="InterPro" id="IPR013785">
    <property type="entry name" value="Aldolase_TIM"/>
</dbReference>
<evidence type="ECO:0000256" key="1">
    <source>
        <dbReference type="ARBA" id="ARBA00004861"/>
    </source>
</evidence>
<organism evidence="9 10">
    <name type="scientific">Treponema saccharophilum DSM 2985</name>
    <dbReference type="NCBI Taxonomy" id="907348"/>
    <lineage>
        <taxon>Bacteria</taxon>
        <taxon>Pseudomonadati</taxon>
        <taxon>Spirochaetota</taxon>
        <taxon>Spirochaetia</taxon>
        <taxon>Spirochaetales</taxon>
        <taxon>Treponemataceae</taxon>
        <taxon>Treponema</taxon>
    </lineage>
</organism>
<dbReference type="GO" id="GO:0006207">
    <property type="term" value="P:'de novo' pyrimidine nucleobase biosynthetic process"/>
    <property type="evidence" value="ECO:0007669"/>
    <property type="project" value="InterPro"/>
</dbReference>
<feature type="active site" description="Proton donor" evidence="7">
    <location>
        <position position="102"/>
    </location>
</feature>
<dbReference type="GO" id="GO:0044205">
    <property type="term" value="P:'de novo' UMP biosynthetic process"/>
    <property type="evidence" value="ECO:0007669"/>
    <property type="project" value="UniProtKB-UniRule"/>
</dbReference>